<sequence>MTRPQPLLRLQGFTVTFVVVYDSASASTTAPGVHRHLHHRHRLCLYNYFG</sequence>
<dbReference type="AlphaFoldDB" id="A0A0A9B8F4"/>
<protein>
    <submittedName>
        <fullName evidence="1">Uncharacterized protein</fullName>
    </submittedName>
</protein>
<reference evidence="1" key="2">
    <citation type="journal article" date="2015" name="Data Brief">
        <title>Shoot transcriptome of the giant reed, Arundo donax.</title>
        <authorList>
            <person name="Barrero R.A."/>
            <person name="Guerrero F.D."/>
            <person name="Moolhuijzen P."/>
            <person name="Goolsby J.A."/>
            <person name="Tidwell J."/>
            <person name="Bellgard S.E."/>
            <person name="Bellgard M.I."/>
        </authorList>
    </citation>
    <scope>NUCLEOTIDE SEQUENCE</scope>
    <source>
        <tissue evidence="1">Shoot tissue taken approximately 20 cm above the soil surface</tissue>
    </source>
</reference>
<organism evidence="1">
    <name type="scientific">Arundo donax</name>
    <name type="common">Giant reed</name>
    <name type="synonym">Donax arundinaceus</name>
    <dbReference type="NCBI Taxonomy" id="35708"/>
    <lineage>
        <taxon>Eukaryota</taxon>
        <taxon>Viridiplantae</taxon>
        <taxon>Streptophyta</taxon>
        <taxon>Embryophyta</taxon>
        <taxon>Tracheophyta</taxon>
        <taxon>Spermatophyta</taxon>
        <taxon>Magnoliopsida</taxon>
        <taxon>Liliopsida</taxon>
        <taxon>Poales</taxon>
        <taxon>Poaceae</taxon>
        <taxon>PACMAD clade</taxon>
        <taxon>Arundinoideae</taxon>
        <taxon>Arundineae</taxon>
        <taxon>Arundo</taxon>
    </lineage>
</organism>
<dbReference type="EMBL" id="GBRH01237641">
    <property type="protein sequence ID" value="JAD60254.1"/>
    <property type="molecule type" value="Transcribed_RNA"/>
</dbReference>
<name>A0A0A9B8F4_ARUDO</name>
<accession>A0A0A9B8F4</accession>
<reference evidence="1" key="1">
    <citation type="submission" date="2014-09" db="EMBL/GenBank/DDBJ databases">
        <authorList>
            <person name="Magalhaes I.L.F."/>
            <person name="Oliveira U."/>
            <person name="Santos F.R."/>
            <person name="Vidigal T.H.D.A."/>
            <person name="Brescovit A.D."/>
            <person name="Santos A.J."/>
        </authorList>
    </citation>
    <scope>NUCLEOTIDE SEQUENCE</scope>
    <source>
        <tissue evidence="1">Shoot tissue taken approximately 20 cm above the soil surface</tissue>
    </source>
</reference>
<evidence type="ECO:0000313" key="1">
    <source>
        <dbReference type="EMBL" id="JAD60254.1"/>
    </source>
</evidence>
<proteinExistence type="predicted"/>